<name>A0A0E9STD8_ANGAN</name>
<organism evidence="2">
    <name type="scientific">Anguilla anguilla</name>
    <name type="common">European freshwater eel</name>
    <name type="synonym">Muraena anguilla</name>
    <dbReference type="NCBI Taxonomy" id="7936"/>
    <lineage>
        <taxon>Eukaryota</taxon>
        <taxon>Metazoa</taxon>
        <taxon>Chordata</taxon>
        <taxon>Craniata</taxon>
        <taxon>Vertebrata</taxon>
        <taxon>Euteleostomi</taxon>
        <taxon>Actinopterygii</taxon>
        <taxon>Neopterygii</taxon>
        <taxon>Teleostei</taxon>
        <taxon>Anguilliformes</taxon>
        <taxon>Anguillidae</taxon>
        <taxon>Anguilla</taxon>
    </lineage>
</organism>
<proteinExistence type="predicted"/>
<dbReference type="EMBL" id="GBXM01064804">
    <property type="protein sequence ID" value="JAH43773.1"/>
    <property type="molecule type" value="Transcribed_RNA"/>
</dbReference>
<sequence length="26" mass="2739">MPKTIALASAPNKTDSLNPANLRSNN</sequence>
<feature type="region of interest" description="Disordered" evidence="1">
    <location>
        <begin position="1"/>
        <end position="26"/>
    </location>
</feature>
<dbReference type="AlphaFoldDB" id="A0A0E9STD8"/>
<reference evidence="2" key="2">
    <citation type="journal article" date="2015" name="Fish Shellfish Immunol.">
        <title>Early steps in the European eel (Anguilla anguilla)-Vibrio vulnificus interaction in the gills: Role of the RtxA13 toxin.</title>
        <authorList>
            <person name="Callol A."/>
            <person name="Pajuelo D."/>
            <person name="Ebbesson L."/>
            <person name="Teles M."/>
            <person name="MacKenzie S."/>
            <person name="Amaro C."/>
        </authorList>
    </citation>
    <scope>NUCLEOTIDE SEQUENCE</scope>
</reference>
<reference evidence="2" key="1">
    <citation type="submission" date="2014-11" db="EMBL/GenBank/DDBJ databases">
        <authorList>
            <person name="Amaro Gonzalez C."/>
        </authorList>
    </citation>
    <scope>NUCLEOTIDE SEQUENCE</scope>
</reference>
<accession>A0A0E9STD8</accession>
<feature type="compositionally biased region" description="Polar residues" evidence="1">
    <location>
        <begin position="11"/>
        <end position="26"/>
    </location>
</feature>
<protein>
    <submittedName>
        <fullName evidence="2">Uncharacterized protein</fullName>
    </submittedName>
</protein>
<evidence type="ECO:0000313" key="2">
    <source>
        <dbReference type="EMBL" id="JAH43773.1"/>
    </source>
</evidence>
<evidence type="ECO:0000256" key="1">
    <source>
        <dbReference type="SAM" id="MobiDB-lite"/>
    </source>
</evidence>